<organism evidence="2 3">
    <name type="scientific">Parapedobacter indicus</name>
    <dbReference type="NCBI Taxonomy" id="1477437"/>
    <lineage>
        <taxon>Bacteria</taxon>
        <taxon>Pseudomonadati</taxon>
        <taxon>Bacteroidota</taxon>
        <taxon>Sphingobacteriia</taxon>
        <taxon>Sphingobacteriales</taxon>
        <taxon>Sphingobacteriaceae</taxon>
        <taxon>Parapedobacter</taxon>
    </lineage>
</organism>
<dbReference type="Proteomes" id="UP000198670">
    <property type="component" value="Unassembled WGS sequence"/>
</dbReference>
<accession>A0A1I3VTQ5</accession>
<keyword evidence="1" id="KW-0812">Transmembrane</keyword>
<dbReference type="STRING" id="1477437.SAMN05444682_1273"/>
<name>A0A1I3VTQ5_9SPHI</name>
<proteinExistence type="predicted"/>
<keyword evidence="1" id="KW-1133">Transmembrane helix</keyword>
<gene>
    <name evidence="2" type="ORF">SAMN05444682_1273</name>
</gene>
<dbReference type="EMBL" id="FOQO01000027">
    <property type="protein sequence ID" value="SFJ98615.1"/>
    <property type="molecule type" value="Genomic_DNA"/>
</dbReference>
<reference evidence="2 3" key="1">
    <citation type="submission" date="2016-10" db="EMBL/GenBank/DDBJ databases">
        <authorList>
            <person name="de Groot N.N."/>
        </authorList>
    </citation>
    <scope>NUCLEOTIDE SEQUENCE [LARGE SCALE GENOMIC DNA]</scope>
    <source>
        <strain evidence="2 3">RK1</strain>
    </source>
</reference>
<keyword evidence="3" id="KW-1185">Reference proteome</keyword>
<evidence type="ECO:0000313" key="3">
    <source>
        <dbReference type="Proteomes" id="UP000198670"/>
    </source>
</evidence>
<feature type="transmembrane region" description="Helical" evidence="1">
    <location>
        <begin position="21"/>
        <end position="39"/>
    </location>
</feature>
<keyword evidence="1" id="KW-0472">Membrane</keyword>
<dbReference type="AlphaFoldDB" id="A0A1I3VTQ5"/>
<evidence type="ECO:0000313" key="2">
    <source>
        <dbReference type="EMBL" id="SFJ98615.1"/>
    </source>
</evidence>
<protein>
    <submittedName>
        <fullName evidence="2">Uncharacterized protein</fullName>
    </submittedName>
</protein>
<sequence length="87" mass="9883">MEPIRTPGKQPTFSQIVKHPVSYALYVIVAVFTSLIWWLTTQNDNCREELAKAQAEKDKLITAILVKNGIINEVKKANDSLRTEVKK</sequence>
<evidence type="ECO:0000256" key="1">
    <source>
        <dbReference type="SAM" id="Phobius"/>
    </source>
</evidence>